<keyword evidence="1" id="KW-0472">Membrane</keyword>
<keyword evidence="3" id="KW-1185">Reference proteome</keyword>
<protein>
    <submittedName>
        <fullName evidence="2">Uncharacterized protein</fullName>
    </submittedName>
</protein>
<sequence>MGMEEVCSSSSSSSSCRSSFSSHRQVVAEEHRSSEEEDLWTEKGINLQKLAAWTTREIPRAEDDTRLEKVMRGFAICMAGALLFPSIHNVLEEDQLIVVYGIWKGKILGPAVLAFLYSGLMAASLVPLLTRDLRTRLAPGVDLWLIGASEFVLYNPHRSLSQLGLPRCNFEGPSHISPIKRQEIKTNNDGEEADTIKALWKVCSLRRPVPHVEEVEDE</sequence>
<dbReference type="AlphaFoldDB" id="A0A843V7H7"/>
<dbReference type="EMBL" id="NMUH01001253">
    <property type="protein sequence ID" value="MQL90557.1"/>
    <property type="molecule type" value="Genomic_DNA"/>
</dbReference>
<reference evidence="2" key="1">
    <citation type="submission" date="2017-07" db="EMBL/GenBank/DDBJ databases">
        <title>Taro Niue Genome Assembly and Annotation.</title>
        <authorList>
            <person name="Atibalentja N."/>
            <person name="Keating K."/>
            <person name="Fields C.J."/>
        </authorList>
    </citation>
    <scope>NUCLEOTIDE SEQUENCE</scope>
    <source>
        <strain evidence="2">Niue_2</strain>
        <tissue evidence="2">Leaf</tissue>
    </source>
</reference>
<proteinExistence type="predicted"/>
<organism evidence="2 3">
    <name type="scientific">Colocasia esculenta</name>
    <name type="common">Wild taro</name>
    <name type="synonym">Arum esculentum</name>
    <dbReference type="NCBI Taxonomy" id="4460"/>
    <lineage>
        <taxon>Eukaryota</taxon>
        <taxon>Viridiplantae</taxon>
        <taxon>Streptophyta</taxon>
        <taxon>Embryophyta</taxon>
        <taxon>Tracheophyta</taxon>
        <taxon>Spermatophyta</taxon>
        <taxon>Magnoliopsida</taxon>
        <taxon>Liliopsida</taxon>
        <taxon>Araceae</taxon>
        <taxon>Aroideae</taxon>
        <taxon>Colocasieae</taxon>
        <taxon>Colocasia</taxon>
    </lineage>
</organism>
<keyword evidence="1" id="KW-0812">Transmembrane</keyword>
<keyword evidence="1" id="KW-1133">Transmembrane helix</keyword>
<evidence type="ECO:0000313" key="3">
    <source>
        <dbReference type="Proteomes" id="UP000652761"/>
    </source>
</evidence>
<evidence type="ECO:0000256" key="1">
    <source>
        <dbReference type="SAM" id="Phobius"/>
    </source>
</evidence>
<dbReference type="Proteomes" id="UP000652761">
    <property type="component" value="Unassembled WGS sequence"/>
</dbReference>
<feature type="transmembrane region" description="Helical" evidence="1">
    <location>
        <begin position="70"/>
        <end position="87"/>
    </location>
</feature>
<feature type="transmembrane region" description="Helical" evidence="1">
    <location>
        <begin position="107"/>
        <end position="129"/>
    </location>
</feature>
<comment type="caution">
    <text evidence="2">The sequence shown here is derived from an EMBL/GenBank/DDBJ whole genome shotgun (WGS) entry which is preliminary data.</text>
</comment>
<gene>
    <name evidence="2" type="ORF">Taro_023155</name>
</gene>
<name>A0A843V7H7_COLES</name>
<evidence type="ECO:0000313" key="2">
    <source>
        <dbReference type="EMBL" id="MQL90557.1"/>
    </source>
</evidence>
<accession>A0A843V7H7</accession>
<feature type="non-terminal residue" evidence="2">
    <location>
        <position position="1"/>
    </location>
</feature>